<dbReference type="Pfam" id="PF03401">
    <property type="entry name" value="TctC"/>
    <property type="match status" value="1"/>
</dbReference>
<reference evidence="3" key="1">
    <citation type="submission" date="2023-01" db="EMBL/GenBank/DDBJ databases">
        <title>Xenophilus mangrovi sp. nov., isolated from soil of Mangrove nature reserve.</title>
        <authorList>
            <person name="Xu S."/>
            <person name="Liu Z."/>
            <person name="Xu Y."/>
        </authorList>
    </citation>
    <scope>NUCLEOTIDE SEQUENCE</scope>
    <source>
        <strain evidence="3">YW8</strain>
    </source>
</reference>
<dbReference type="CDD" id="cd07012">
    <property type="entry name" value="PBP2_Bug_TTT"/>
    <property type="match status" value="1"/>
</dbReference>
<evidence type="ECO:0000256" key="1">
    <source>
        <dbReference type="ARBA" id="ARBA00006987"/>
    </source>
</evidence>
<organism evidence="3 4">
    <name type="scientific">Xenophilus arseniciresistens</name>
    <dbReference type="NCBI Taxonomy" id="1283306"/>
    <lineage>
        <taxon>Bacteria</taxon>
        <taxon>Pseudomonadati</taxon>
        <taxon>Pseudomonadota</taxon>
        <taxon>Betaproteobacteria</taxon>
        <taxon>Burkholderiales</taxon>
        <taxon>Comamonadaceae</taxon>
        <taxon>Xenophilus</taxon>
    </lineage>
</organism>
<comment type="caution">
    <text evidence="3">The sequence shown here is derived from an EMBL/GenBank/DDBJ whole genome shotgun (WGS) entry which is preliminary data.</text>
</comment>
<dbReference type="AlphaFoldDB" id="A0AAE3T0U4"/>
<accession>A0AAE3T0U4</accession>
<proteinExistence type="inferred from homology"/>
<evidence type="ECO:0000313" key="3">
    <source>
        <dbReference type="EMBL" id="MDA7418577.1"/>
    </source>
</evidence>
<dbReference type="PANTHER" id="PTHR42928:SF5">
    <property type="entry name" value="BLR1237 PROTEIN"/>
    <property type="match status" value="1"/>
</dbReference>
<dbReference type="PROSITE" id="PS51318">
    <property type="entry name" value="TAT"/>
    <property type="match status" value="1"/>
</dbReference>
<keyword evidence="2" id="KW-0732">Signal</keyword>
<dbReference type="InterPro" id="IPR042100">
    <property type="entry name" value="Bug_dom1"/>
</dbReference>
<name>A0AAE3T0U4_9BURK</name>
<protein>
    <submittedName>
        <fullName evidence="3">Tripartite tricarboxylate transporter substrate binding protein</fullName>
    </submittedName>
</protein>
<keyword evidence="4" id="KW-1185">Reference proteome</keyword>
<sequence length="326" mass="34601">MSIHRRTIIRTALASTLAGLGAAPWMHAHANAPLRIVSPFNAGGVNDVLARAIAKPLTELLGQSVIVENRPGAGGSIAAGYVARATPDGNTLLMGLVDTQSIIQFIYKKLPYNPDTDLRPVSLVTSIPIVLMRGPSLGQVRTMSDLVQLAKSRPGALTFGSWGVGSIVHLAMERLLAAQGLEMLHVPFSGQAPAVQAVLAGQVDMMFVPAGAADAAARDGRVRILASATPARLELLPQAPTLRELGIDLSMGLWQALYAPAGTPEATVHKLTAAVHEAMQDKGFFDVVRLQGARPDPSSAESLRKLQTEERQIYGALVKRLDIKLE</sequence>
<dbReference type="EMBL" id="JAQIPB010000010">
    <property type="protein sequence ID" value="MDA7418577.1"/>
    <property type="molecule type" value="Genomic_DNA"/>
</dbReference>
<feature type="signal peptide" evidence="2">
    <location>
        <begin position="1"/>
        <end position="30"/>
    </location>
</feature>
<dbReference type="SUPFAM" id="SSF53850">
    <property type="entry name" value="Periplasmic binding protein-like II"/>
    <property type="match status" value="1"/>
</dbReference>
<feature type="chain" id="PRO_5042156447" evidence="2">
    <location>
        <begin position="31"/>
        <end position="326"/>
    </location>
</feature>
<dbReference type="RefSeq" id="WP_271429787.1">
    <property type="nucleotide sequence ID" value="NZ_JAQIPB010000010.1"/>
</dbReference>
<dbReference type="PIRSF" id="PIRSF017082">
    <property type="entry name" value="YflP"/>
    <property type="match status" value="1"/>
</dbReference>
<dbReference type="Proteomes" id="UP001212602">
    <property type="component" value="Unassembled WGS sequence"/>
</dbReference>
<gene>
    <name evidence="3" type="ORF">PGB34_19580</name>
</gene>
<evidence type="ECO:0000256" key="2">
    <source>
        <dbReference type="SAM" id="SignalP"/>
    </source>
</evidence>
<dbReference type="InterPro" id="IPR005064">
    <property type="entry name" value="BUG"/>
</dbReference>
<dbReference type="Gene3D" id="3.40.190.150">
    <property type="entry name" value="Bordetella uptake gene, domain 1"/>
    <property type="match status" value="1"/>
</dbReference>
<evidence type="ECO:0000313" key="4">
    <source>
        <dbReference type="Proteomes" id="UP001212602"/>
    </source>
</evidence>
<dbReference type="PANTHER" id="PTHR42928">
    <property type="entry name" value="TRICARBOXYLATE-BINDING PROTEIN"/>
    <property type="match status" value="1"/>
</dbReference>
<dbReference type="InterPro" id="IPR006311">
    <property type="entry name" value="TAT_signal"/>
</dbReference>
<dbReference type="Gene3D" id="3.40.190.10">
    <property type="entry name" value="Periplasmic binding protein-like II"/>
    <property type="match status" value="1"/>
</dbReference>
<comment type="similarity">
    <text evidence="1">Belongs to the UPF0065 (bug) family.</text>
</comment>